<evidence type="ECO:0000256" key="6">
    <source>
        <dbReference type="ARBA" id="ARBA00022806"/>
    </source>
</evidence>
<dbReference type="InterPro" id="IPR049730">
    <property type="entry name" value="SNF2/RAD54-like_C"/>
</dbReference>
<dbReference type="GO" id="GO:0008094">
    <property type="term" value="F:ATP-dependent activity, acting on DNA"/>
    <property type="evidence" value="ECO:0007669"/>
    <property type="project" value="TreeGrafter"/>
</dbReference>
<dbReference type="PANTHER" id="PTHR45629">
    <property type="entry name" value="SNF2/RAD54 FAMILY MEMBER"/>
    <property type="match status" value="1"/>
</dbReference>
<evidence type="ECO:0000256" key="8">
    <source>
        <dbReference type="ARBA" id="ARBA00023125"/>
    </source>
</evidence>
<feature type="compositionally biased region" description="Basic and acidic residues" evidence="12">
    <location>
        <begin position="84"/>
        <end position="93"/>
    </location>
</feature>
<keyword evidence="8" id="KW-0238">DNA-binding</keyword>
<dbReference type="GO" id="GO:0005524">
    <property type="term" value="F:ATP binding"/>
    <property type="evidence" value="ECO:0007669"/>
    <property type="project" value="InterPro"/>
</dbReference>
<comment type="subcellular location">
    <subcellularLocation>
        <location evidence="1">Nucleus</location>
    </subcellularLocation>
</comment>
<dbReference type="FunFam" id="3.40.50.10810:FF:000034">
    <property type="entry name" value="Protein CHROMATIN REMODELING 8"/>
    <property type="match status" value="1"/>
</dbReference>
<dbReference type="InterPro" id="IPR050496">
    <property type="entry name" value="SNF2_RAD54_helicase_repair"/>
</dbReference>
<keyword evidence="15" id="KW-1185">Reference proteome</keyword>
<dbReference type="GO" id="GO:0006283">
    <property type="term" value="P:transcription-coupled nucleotide-excision repair"/>
    <property type="evidence" value="ECO:0007669"/>
    <property type="project" value="TreeGrafter"/>
</dbReference>
<evidence type="ECO:0000313" key="14">
    <source>
        <dbReference type="EMBL" id="KAJ6681179.1"/>
    </source>
</evidence>
<evidence type="ECO:0000259" key="13">
    <source>
        <dbReference type="PROSITE" id="PS51192"/>
    </source>
</evidence>
<feature type="region of interest" description="Disordered" evidence="12">
    <location>
        <begin position="1"/>
        <end position="49"/>
    </location>
</feature>
<feature type="coiled-coil region" evidence="11">
    <location>
        <begin position="890"/>
        <end position="917"/>
    </location>
</feature>
<feature type="region of interest" description="Disordered" evidence="12">
    <location>
        <begin position="125"/>
        <end position="315"/>
    </location>
</feature>
<accession>A0A9Q0P4Q3</accession>
<feature type="compositionally biased region" description="Acidic residues" evidence="12">
    <location>
        <begin position="457"/>
        <end position="467"/>
    </location>
</feature>
<dbReference type="GO" id="GO:0016787">
    <property type="term" value="F:hydrolase activity"/>
    <property type="evidence" value="ECO:0007669"/>
    <property type="project" value="UniProtKB-KW"/>
</dbReference>
<feature type="compositionally biased region" description="Basic residues" evidence="12">
    <location>
        <begin position="286"/>
        <end position="302"/>
    </location>
</feature>
<evidence type="ECO:0000256" key="4">
    <source>
        <dbReference type="ARBA" id="ARBA00022763"/>
    </source>
</evidence>
<dbReference type="InterPro" id="IPR027417">
    <property type="entry name" value="P-loop_NTPase"/>
</dbReference>
<keyword evidence="3" id="KW-0547">Nucleotide-binding</keyword>
<organism evidence="14 15">
    <name type="scientific">Salix koriyanagi</name>
    <dbReference type="NCBI Taxonomy" id="2511006"/>
    <lineage>
        <taxon>Eukaryota</taxon>
        <taxon>Viridiplantae</taxon>
        <taxon>Streptophyta</taxon>
        <taxon>Embryophyta</taxon>
        <taxon>Tracheophyta</taxon>
        <taxon>Spermatophyta</taxon>
        <taxon>Magnoliopsida</taxon>
        <taxon>eudicotyledons</taxon>
        <taxon>Gunneridae</taxon>
        <taxon>Pentapetalae</taxon>
        <taxon>rosids</taxon>
        <taxon>fabids</taxon>
        <taxon>Malpighiales</taxon>
        <taxon>Salicaceae</taxon>
        <taxon>Saliceae</taxon>
        <taxon>Salix</taxon>
    </lineage>
</organism>
<dbReference type="CDD" id="cd18793">
    <property type="entry name" value="SF2_C_SNF"/>
    <property type="match status" value="1"/>
</dbReference>
<dbReference type="CDD" id="cd22254">
    <property type="entry name" value="CSB_WHD"/>
    <property type="match status" value="1"/>
</dbReference>
<keyword evidence="4" id="KW-0227">DNA damage</keyword>
<dbReference type="Gene3D" id="1.20.120.850">
    <property type="entry name" value="SWI2/SNF2 ATPases, N-terminal domain"/>
    <property type="match status" value="1"/>
</dbReference>
<dbReference type="SMART" id="SM00487">
    <property type="entry name" value="DEXDc"/>
    <property type="match status" value="1"/>
</dbReference>
<dbReference type="Pfam" id="PF00271">
    <property type="entry name" value="Helicase_C"/>
    <property type="match status" value="1"/>
</dbReference>
<evidence type="ECO:0000256" key="3">
    <source>
        <dbReference type="ARBA" id="ARBA00022741"/>
    </source>
</evidence>
<keyword evidence="7" id="KW-0067">ATP-binding</keyword>
<evidence type="ECO:0000256" key="9">
    <source>
        <dbReference type="ARBA" id="ARBA00023204"/>
    </source>
</evidence>
<dbReference type="InterPro" id="IPR001650">
    <property type="entry name" value="Helicase_C-like"/>
</dbReference>
<name>A0A9Q0P4Q3_9ROSI</name>
<feature type="region of interest" description="Disordered" evidence="12">
    <location>
        <begin position="64"/>
        <end position="105"/>
    </location>
</feature>
<dbReference type="AlphaFoldDB" id="A0A9Q0P4Q3"/>
<gene>
    <name evidence="14" type="ORF">OIU74_019619</name>
</gene>
<dbReference type="InterPro" id="IPR000330">
    <property type="entry name" value="SNF2_N"/>
</dbReference>
<dbReference type="Proteomes" id="UP001151752">
    <property type="component" value="Chromosome 5"/>
</dbReference>
<comment type="similarity">
    <text evidence="2">Belongs to the SNF2/RAD54 helicase family.</text>
</comment>
<proteinExistence type="inferred from homology"/>
<evidence type="ECO:0000256" key="7">
    <source>
        <dbReference type="ARBA" id="ARBA00022840"/>
    </source>
</evidence>
<dbReference type="EMBL" id="JAPFFM010000020">
    <property type="protein sequence ID" value="KAJ6681179.1"/>
    <property type="molecule type" value="Genomic_DNA"/>
</dbReference>
<evidence type="ECO:0000313" key="15">
    <source>
        <dbReference type="Proteomes" id="UP001151752"/>
    </source>
</evidence>
<dbReference type="Pfam" id="PF25875">
    <property type="entry name" value="WHD_Rad26_CSB"/>
    <property type="match status" value="1"/>
</dbReference>
<feature type="compositionally biased region" description="Basic and acidic residues" evidence="12">
    <location>
        <begin position="125"/>
        <end position="155"/>
    </location>
</feature>
<dbReference type="GO" id="GO:0005634">
    <property type="term" value="C:nucleus"/>
    <property type="evidence" value="ECO:0007669"/>
    <property type="project" value="TreeGrafter"/>
</dbReference>
<dbReference type="InterPro" id="IPR038718">
    <property type="entry name" value="SNF2-like_sf"/>
</dbReference>
<feature type="region of interest" description="Disordered" evidence="12">
    <location>
        <begin position="444"/>
        <end position="471"/>
    </location>
</feature>
<evidence type="ECO:0000256" key="10">
    <source>
        <dbReference type="ARBA" id="ARBA00023242"/>
    </source>
</evidence>
<feature type="compositionally biased region" description="Basic and acidic residues" evidence="12">
    <location>
        <begin position="22"/>
        <end position="35"/>
    </location>
</feature>
<keyword evidence="10" id="KW-0539">Nucleus</keyword>
<keyword evidence="5" id="KW-0378">Hydrolase</keyword>
<reference evidence="14" key="2">
    <citation type="journal article" date="2023" name="Int. J. Mol. Sci.">
        <title>De Novo Assembly and Annotation of 11 Diverse Shrub Willow (Salix) Genomes Reveals Novel Gene Organization in Sex-Linked Regions.</title>
        <authorList>
            <person name="Hyden B."/>
            <person name="Feng K."/>
            <person name="Yates T.B."/>
            <person name="Jawdy S."/>
            <person name="Cereghino C."/>
            <person name="Smart L.B."/>
            <person name="Muchero W."/>
        </authorList>
    </citation>
    <scope>NUCLEOTIDE SEQUENCE</scope>
    <source>
        <tissue evidence="14">Shoot tip</tissue>
    </source>
</reference>
<keyword evidence="6" id="KW-0347">Helicase</keyword>
<dbReference type="InterPro" id="IPR014001">
    <property type="entry name" value="Helicase_ATP-bd"/>
</dbReference>
<feature type="compositionally biased region" description="Polar residues" evidence="12">
    <location>
        <begin position="9"/>
        <end position="19"/>
    </location>
</feature>
<dbReference type="CDD" id="cd18000">
    <property type="entry name" value="DEXHc_ERCC6"/>
    <property type="match status" value="1"/>
</dbReference>
<keyword evidence="9" id="KW-0234">DNA repair</keyword>
<evidence type="ECO:0000256" key="12">
    <source>
        <dbReference type="SAM" id="MobiDB-lite"/>
    </source>
</evidence>
<protein>
    <submittedName>
        <fullName evidence="14">SNF2/RAD54 FAMILY MEMBER</fullName>
    </submittedName>
</protein>
<comment type="caution">
    <text evidence="14">The sequence shown here is derived from an EMBL/GenBank/DDBJ whole genome shotgun (WGS) entry which is preliminary data.</text>
</comment>
<dbReference type="Pfam" id="PF00176">
    <property type="entry name" value="SNF2-rel_dom"/>
    <property type="match status" value="1"/>
</dbReference>
<reference evidence="14" key="1">
    <citation type="submission" date="2022-11" db="EMBL/GenBank/DDBJ databases">
        <authorList>
            <person name="Hyden B.L."/>
            <person name="Feng K."/>
            <person name="Yates T."/>
            <person name="Jawdy S."/>
            <person name="Smart L.B."/>
            <person name="Muchero W."/>
        </authorList>
    </citation>
    <scope>NUCLEOTIDE SEQUENCE</scope>
    <source>
        <tissue evidence="14">Shoot tip</tissue>
    </source>
</reference>
<feature type="domain" description="Helicase ATP-binding" evidence="13">
    <location>
        <begin position="367"/>
        <end position="570"/>
    </location>
</feature>
<sequence length="1056" mass="119119">MKEDEDSVLLSSLGVTSANPEDIERVVLEEARNNADKGGSTEEEPLDNKLRAVKFEIDAVASTVEEVTDVVSGEHQTSDDDDDGAKKRDKGDDESGVQVSPDDTLQQALAADRLRSLKRTKVKLEKELSDLRKDDATEGVEHEKLLANLVKEDPRPKKKSKKVLKSGKNKEKQQKTVSFADDADFDSMLDGVSSGFVETERDELQPGSSSGKNECNEEDKTDGPDSDSVVRAAHSMLEAAKARPTTKLLDSEALPKLDAPTRPFQRLKTPMKACQSPERDAEKRKGSDRKRKRPLPGKKWRKSASSEDMGENVDSGRDLLTSISEEDVDDGYDNDSPFITLEGGLKIPEAIFRKLFDYQKVGVQWLWELHCQRAGGIIGDEMGLGKTIQVLSFLGALHFSNMYKPSIVVCPVTLLRQWKREAQKWYPRFHVELLHDSAQDVSSRDPLKKKRAQSYESDCETEDSLDSDYERTMPSRKANKWDSLINRVFESDSGLLITTYEQLRLLGEKLLDFEWGYAVLDEGHRIRNPNAEITLVCKQLQTVHRIIMTGAPIQNKLNELWSLFDFVFPGKLGVLPIFEAEFAVPISVGGYANASPLQVSTAYRCAVVLRDMIMPYLLRRMKMDVNAQLPKKTEHVLFCSLTSEQRSVYRAFLASTEVENILDGSRNSLYGIDVMRKICNHPDLLEREHSCHNPDYGNPERSGKMKVVAQVLKAWQEQGHRVLLFTQTQQMLDIFESFLNSGGYNYRRMDGSTPIRLRMERAWRIGQKRDVTVYRLITRGTIEEKVYHRQIYKHFLTNKILKNPQQRRFFRARDMKDLFMLTDDGEGGSTETSNIFGQLSEDVNVVELLVGKRKKKAGCSDGEVDEETNILKSLFAANGIHSAVNHDVIMNAHDEEKIRLEEQASQVAQRAAEALRQSRMLRSRDSISVPTWTGKALSSAELLARIRGNQERAVGAGLDQQFGFASSSGNTARSENSGASRPPQTLSSVQPEILIRQICTFIQRQGGSSDSSSIVQHFKDRIPSKDLPIFKNLLKEIALLREDPNGKQWVLKPEYQ</sequence>
<dbReference type="PANTHER" id="PTHR45629:SF7">
    <property type="entry name" value="DNA EXCISION REPAIR PROTEIN ERCC-6-RELATED"/>
    <property type="match status" value="1"/>
</dbReference>
<keyword evidence="11" id="KW-0175">Coiled coil</keyword>
<evidence type="ECO:0000256" key="11">
    <source>
        <dbReference type="SAM" id="Coils"/>
    </source>
</evidence>
<dbReference type="SUPFAM" id="SSF52540">
    <property type="entry name" value="P-loop containing nucleoside triphosphate hydrolases"/>
    <property type="match status" value="2"/>
</dbReference>
<evidence type="ECO:0000256" key="1">
    <source>
        <dbReference type="ARBA" id="ARBA00004123"/>
    </source>
</evidence>
<dbReference type="InterPro" id="IPR058951">
    <property type="entry name" value="WHD_Rad26_CSB-like"/>
</dbReference>
<evidence type="ECO:0000256" key="2">
    <source>
        <dbReference type="ARBA" id="ARBA00007025"/>
    </source>
</evidence>
<evidence type="ECO:0000256" key="5">
    <source>
        <dbReference type="ARBA" id="ARBA00022801"/>
    </source>
</evidence>
<feature type="compositionally biased region" description="Basic residues" evidence="12">
    <location>
        <begin position="156"/>
        <end position="167"/>
    </location>
</feature>
<dbReference type="Gene3D" id="3.40.50.10810">
    <property type="entry name" value="Tandem AAA-ATPase domain"/>
    <property type="match status" value="1"/>
</dbReference>
<feature type="region of interest" description="Disordered" evidence="12">
    <location>
        <begin position="965"/>
        <end position="986"/>
    </location>
</feature>
<dbReference type="PROSITE" id="PS51192">
    <property type="entry name" value="HELICASE_ATP_BIND_1"/>
    <property type="match status" value="1"/>
</dbReference>
<dbReference type="Gene3D" id="3.40.50.300">
    <property type="entry name" value="P-loop containing nucleotide triphosphate hydrolases"/>
    <property type="match status" value="2"/>
</dbReference>